<keyword evidence="3" id="KW-1185">Reference proteome</keyword>
<dbReference type="RefSeq" id="WP_378483154.1">
    <property type="nucleotide sequence ID" value="NZ_JBHUFB010000001.1"/>
</dbReference>
<keyword evidence="1" id="KW-1133">Transmembrane helix</keyword>
<sequence length="211" mass="21465">MTGTHAVAPDGWVPVERRWFGLQRATIAPALVVVAFAVLFAVVTPAVNGVMTHGETARLGDRIALDGGVAFSPAVGWTIVDGTVVGDEPRSGIGKTAEVDNGAVAFSVRTAKWDGTPGSLLDQVRETTDALTDAAGPHVVGDPLPVTTTSGEQGVMSRYRSVSADGAIAAFVIDGTGVEVVVTGPVETTGIAATEVAGMITSIAADNRGEQ</sequence>
<reference evidence="3" key="1">
    <citation type="journal article" date="2019" name="Int. J. Syst. Evol. Microbiol.">
        <title>The Global Catalogue of Microorganisms (GCM) 10K type strain sequencing project: providing services to taxonomists for standard genome sequencing and annotation.</title>
        <authorList>
            <consortium name="The Broad Institute Genomics Platform"/>
            <consortium name="The Broad Institute Genome Sequencing Center for Infectious Disease"/>
            <person name="Wu L."/>
            <person name="Ma J."/>
        </authorList>
    </citation>
    <scope>NUCLEOTIDE SEQUENCE [LARGE SCALE GENOMIC DNA]</scope>
    <source>
        <strain evidence="3">DT72</strain>
    </source>
</reference>
<protein>
    <submittedName>
        <fullName evidence="2">Uncharacterized protein</fullName>
    </submittedName>
</protein>
<dbReference type="Proteomes" id="UP001597286">
    <property type="component" value="Unassembled WGS sequence"/>
</dbReference>
<accession>A0ABW4NWM9</accession>
<organism evidence="2 3">
    <name type="scientific">Rhodococcus gannanensis</name>
    <dbReference type="NCBI Taxonomy" id="1960308"/>
    <lineage>
        <taxon>Bacteria</taxon>
        <taxon>Bacillati</taxon>
        <taxon>Actinomycetota</taxon>
        <taxon>Actinomycetes</taxon>
        <taxon>Mycobacteriales</taxon>
        <taxon>Nocardiaceae</taxon>
        <taxon>Rhodococcus</taxon>
    </lineage>
</organism>
<keyword evidence="1" id="KW-0812">Transmembrane</keyword>
<evidence type="ECO:0000313" key="3">
    <source>
        <dbReference type="Proteomes" id="UP001597286"/>
    </source>
</evidence>
<comment type="caution">
    <text evidence="2">The sequence shown here is derived from an EMBL/GenBank/DDBJ whole genome shotgun (WGS) entry which is preliminary data.</text>
</comment>
<gene>
    <name evidence="2" type="ORF">ACFSJG_00025</name>
</gene>
<keyword evidence="1" id="KW-0472">Membrane</keyword>
<evidence type="ECO:0000256" key="1">
    <source>
        <dbReference type="SAM" id="Phobius"/>
    </source>
</evidence>
<feature type="transmembrane region" description="Helical" evidence="1">
    <location>
        <begin position="27"/>
        <end position="47"/>
    </location>
</feature>
<name>A0ABW4NWM9_9NOCA</name>
<evidence type="ECO:0000313" key="2">
    <source>
        <dbReference type="EMBL" id="MFD1810590.1"/>
    </source>
</evidence>
<proteinExistence type="predicted"/>
<dbReference type="EMBL" id="JBHUFB010000001">
    <property type="protein sequence ID" value="MFD1810590.1"/>
    <property type="molecule type" value="Genomic_DNA"/>
</dbReference>